<organism evidence="6">
    <name type="scientific">Caldiarchaeum subterraneum</name>
    <dbReference type="NCBI Taxonomy" id="311458"/>
    <lineage>
        <taxon>Archaea</taxon>
        <taxon>Nitrososphaerota</taxon>
        <taxon>Candidatus Caldarchaeales</taxon>
        <taxon>Candidatus Caldarchaeaceae</taxon>
        <taxon>Candidatus Caldarchaeum</taxon>
    </lineage>
</organism>
<evidence type="ECO:0000256" key="4">
    <source>
        <dbReference type="ARBA" id="ARBA00023274"/>
    </source>
</evidence>
<sequence>MRRCVVCGVYTLRERCPSCGGETASPHPVNFVPGSKTAELLVRARKRLQSLSS</sequence>
<dbReference type="EMBL" id="DTCM01000003">
    <property type="protein sequence ID" value="HGL40074.1"/>
    <property type="molecule type" value="Genomic_DNA"/>
</dbReference>
<evidence type="ECO:0000256" key="3">
    <source>
        <dbReference type="ARBA" id="ARBA00022552"/>
    </source>
</evidence>
<reference evidence="6" key="1">
    <citation type="journal article" date="2020" name="mSystems">
        <title>Genome- and Community-Level Interaction Insights into Carbon Utilization and Element Cycling Functions of Hydrothermarchaeota in Hydrothermal Sediment.</title>
        <authorList>
            <person name="Zhou Z."/>
            <person name="Liu Y."/>
            <person name="Xu W."/>
            <person name="Pan J."/>
            <person name="Luo Z.H."/>
            <person name="Li M."/>
        </authorList>
    </citation>
    <scope>NUCLEOTIDE SEQUENCE [LARGE SCALE GENOMIC DNA]</scope>
    <source>
        <strain evidence="6">SpSt-613</strain>
        <strain evidence="5">SpSt-669</strain>
    </source>
</reference>
<keyword evidence="3" id="KW-0698">rRNA processing</keyword>
<dbReference type="GO" id="GO:0006364">
    <property type="term" value="P:rRNA processing"/>
    <property type="evidence" value="ECO:0007669"/>
    <property type="project" value="UniProtKB-KW"/>
</dbReference>
<dbReference type="GO" id="GO:0030515">
    <property type="term" value="F:snoRNA binding"/>
    <property type="evidence" value="ECO:0007669"/>
    <property type="project" value="InterPro"/>
</dbReference>
<comment type="similarity">
    <text evidence="1">Belongs to the NOP10 family.</text>
</comment>
<gene>
    <name evidence="6" type="ORF">ENT82_03745</name>
    <name evidence="5" type="ORF">ENU43_00155</name>
</gene>
<keyword evidence="4" id="KW-0687">Ribonucleoprotein</keyword>
<accession>A0A7C4I5T0</accession>
<dbReference type="GO" id="GO:0001522">
    <property type="term" value="P:pseudouridine synthesis"/>
    <property type="evidence" value="ECO:0007669"/>
    <property type="project" value="InterPro"/>
</dbReference>
<dbReference type="Pfam" id="PF04135">
    <property type="entry name" value="Nop10p"/>
    <property type="match status" value="1"/>
</dbReference>
<dbReference type="GO" id="GO:1990904">
    <property type="term" value="C:ribonucleoprotein complex"/>
    <property type="evidence" value="ECO:0007669"/>
    <property type="project" value="UniProtKB-KW"/>
</dbReference>
<proteinExistence type="inferred from homology"/>
<comment type="caution">
    <text evidence="6">The sequence shown here is derived from an EMBL/GenBank/DDBJ whole genome shotgun (WGS) entry which is preliminary data.</text>
</comment>
<dbReference type="EMBL" id="DTAD01000034">
    <property type="protein sequence ID" value="HGN90228.1"/>
    <property type="molecule type" value="Genomic_DNA"/>
</dbReference>
<dbReference type="Gene3D" id="2.20.28.40">
    <property type="entry name" value="H/ACA ribonucleoprotein complex, subunit Nop10"/>
    <property type="match status" value="1"/>
</dbReference>
<dbReference type="InterPro" id="IPR036756">
    <property type="entry name" value="H/ACA_rnp_Nop10_sf"/>
</dbReference>
<evidence type="ECO:0000256" key="2">
    <source>
        <dbReference type="ARBA" id="ARBA00022517"/>
    </source>
</evidence>
<evidence type="ECO:0000313" key="5">
    <source>
        <dbReference type="EMBL" id="HGL40074.1"/>
    </source>
</evidence>
<dbReference type="SUPFAM" id="SSF144210">
    <property type="entry name" value="Nop10-like SnoRNP"/>
    <property type="match status" value="1"/>
</dbReference>
<evidence type="ECO:0000313" key="6">
    <source>
        <dbReference type="EMBL" id="HGN90228.1"/>
    </source>
</evidence>
<protein>
    <submittedName>
        <fullName evidence="6">Ribosome biogenesis protein</fullName>
    </submittedName>
</protein>
<dbReference type="AlphaFoldDB" id="A0A7C4I5T0"/>
<name>A0A7C4I5T0_CALS0</name>
<keyword evidence="2" id="KW-0690">Ribosome biogenesis</keyword>
<dbReference type="InterPro" id="IPR007264">
    <property type="entry name" value="H/ACA_rnp_Nop10"/>
</dbReference>
<evidence type="ECO:0000256" key="1">
    <source>
        <dbReference type="ARBA" id="ARBA00009462"/>
    </source>
</evidence>